<dbReference type="GO" id="GO:0004308">
    <property type="term" value="F:exo-alpha-sialidase activity"/>
    <property type="evidence" value="ECO:0007669"/>
    <property type="project" value="InterPro"/>
</dbReference>
<dbReference type="InterPro" id="IPR008377">
    <property type="entry name" value="Sialidase_trypan"/>
</dbReference>
<keyword evidence="5" id="KW-1185">Reference proteome</keyword>
<comment type="caution">
    <text evidence="4">The sequence shown here is derived from an EMBL/GenBank/DDBJ whole genome shotgun (WGS) entry which is preliminary data.</text>
</comment>
<dbReference type="Pfam" id="PF11052">
    <property type="entry name" value="Tr-sialidase_C"/>
    <property type="match status" value="1"/>
</dbReference>
<feature type="transmembrane region" description="Helical" evidence="1">
    <location>
        <begin position="456"/>
        <end position="476"/>
    </location>
</feature>
<dbReference type="SUPFAM" id="SSF49899">
    <property type="entry name" value="Concanavalin A-like lectins/glucanases"/>
    <property type="match status" value="1"/>
</dbReference>
<name>K2N4J2_TRYCR</name>
<dbReference type="AlphaFoldDB" id="K2N4J2"/>
<dbReference type="Pfam" id="PF13859">
    <property type="entry name" value="BNR_3"/>
    <property type="match status" value="1"/>
</dbReference>
<keyword evidence="1" id="KW-1133">Transmembrane helix</keyword>
<dbReference type="Gene3D" id="2.60.120.200">
    <property type="match status" value="1"/>
</dbReference>
<dbReference type="Gene3D" id="2.120.10.10">
    <property type="match status" value="1"/>
</dbReference>
<dbReference type="InterPro" id="IPR013320">
    <property type="entry name" value="ConA-like_dom_sf"/>
</dbReference>
<gene>
    <name evidence="4" type="ORF">MOQ_006641</name>
</gene>
<proteinExistence type="predicted"/>
<dbReference type="PRINTS" id="PR01803">
    <property type="entry name" value="TCSIALIDASE"/>
</dbReference>
<dbReference type="OrthoDB" id="253794at2759"/>
<dbReference type="InterPro" id="IPR055239">
    <property type="entry name" value="TS_C"/>
</dbReference>
<reference evidence="4 5" key="1">
    <citation type="journal article" date="2012" name="BMC Genomics">
        <title>Comparative genomic analysis of human infective Trypanosoma cruzi lineages with the bat-restricted subspecies T. cruzi marinkellei.</title>
        <authorList>
            <person name="Franzen O."/>
            <person name="Talavera-Lopez C."/>
            <person name="Ochaya S."/>
            <person name="Butler C.E."/>
            <person name="Messenger L.A."/>
            <person name="Lewis M.D."/>
            <person name="Llewellyn M.S."/>
            <person name="Marinkelle C.J."/>
            <person name="Tyler K.M."/>
            <person name="Miles M.A."/>
            <person name="Andersson B."/>
        </authorList>
    </citation>
    <scope>NUCLEOTIDE SEQUENCE [LARGE SCALE GENOMIC DNA]</scope>
    <source>
        <strain evidence="4 5">B7</strain>
    </source>
</reference>
<dbReference type="InterPro" id="IPR011040">
    <property type="entry name" value="Sialidase"/>
</dbReference>
<feature type="domain" description="Sialidase" evidence="2">
    <location>
        <begin position="4"/>
        <end position="182"/>
    </location>
</feature>
<feature type="non-terminal residue" evidence="4">
    <location>
        <position position="1"/>
    </location>
</feature>
<dbReference type="EMBL" id="AHKC01012943">
    <property type="protein sequence ID" value="EKF29566.1"/>
    <property type="molecule type" value="Genomic_DNA"/>
</dbReference>
<feature type="domain" description="Trans-sialidase C-terminal" evidence="3">
    <location>
        <begin position="229"/>
        <end position="428"/>
    </location>
</feature>
<evidence type="ECO:0000313" key="5">
    <source>
        <dbReference type="Proteomes" id="UP000007350"/>
    </source>
</evidence>
<accession>K2N4J2</accession>
<evidence type="ECO:0000259" key="2">
    <source>
        <dbReference type="Pfam" id="PF13859"/>
    </source>
</evidence>
<keyword evidence="1" id="KW-0472">Membrane</keyword>
<evidence type="ECO:0000256" key="1">
    <source>
        <dbReference type="SAM" id="Phobius"/>
    </source>
</evidence>
<sequence>EKVFPSGGSGVLMEGGTLVLPVFAFDDDDKVLSMIIYSTDDGENWMLSNGTSPKECSNPRITEWEGSLLMLVDCEDGQRVYESCDMGTTWTGTIGTLPGVWTKSQPSPRDLSLHVDSLITATVEERKVMLYTQRGYALGEDKTAALYLWVTDNNRSFYVGPVAMEDDGNWELATTLLYSDGKLHLLERRSDYESSVMSLSRLTEELSTIKSVLSTWVQKDIFFSNLSIPTAGLVAVLSDAANNGTWSDEYLCLNATVMKGKKARGGFQLTEPNSGVSWSVNTRDEKRRHVSLSHNFTLVAWVTIEEAPSGNTSLLTATLGDTNSPYTVGLSYTADKTWETVFKGNTTTQSGSWEPKKEYQVTLMLQGKKASVYIDGESLREEEVPLTGERPLELVRFCFGACGEREGEEQESHVTVKNVFLYNRPLNPTEISVTKDRVHTLKKVLKLQVEGAPKPFAPAGSGLLPLLLLLGLWVFAAA</sequence>
<evidence type="ECO:0000313" key="4">
    <source>
        <dbReference type="EMBL" id="EKF29566.1"/>
    </source>
</evidence>
<dbReference type="InterPro" id="IPR036278">
    <property type="entry name" value="Sialidase_sf"/>
</dbReference>
<organism evidence="4 5">
    <name type="scientific">Trypanosoma cruzi marinkellei</name>
    <dbReference type="NCBI Taxonomy" id="85056"/>
    <lineage>
        <taxon>Eukaryota</taxon>
        <taxon>Discoba</taxon>
        <taxon>Euglenozoa</taxon>
        <taxon>Kinetoplastea</taxon>
        <taxon>Metakinetoplastina</taxon>
        <taxon>Trypanosomatida</taxon>
        <taxon>Trypanosomatidae</taxon>
        <taxon>Trypanosoma</taxon>
        <taxon>Schizotrypanum</taxon>
    </lineage>
</organism>
<dbReference type="Proteomes" id="UP000007350">
    <property type="component" value="Unassembled WGS sequence"/>
</dbReference>
<keyword evidence="1" id="KW-0812">Transmembrane</keyword>
<dbReference type="CDD" id="cd15482">
    <property type="entry name" value="Sialidase_non-viral"/>
    <property type="match status" value="1"/>
</dbReference>
<dbReference type="SUPFAM" id="SSF50939">
    <property type="entry name" value="Sialidases"/>
    <property type="match status" value="1"/>
</dbReference>
<protein>
    <submittedName>
        <fullName evidence="4">Trans-sialidase, putative</fullName>
    </submittedName>
</protein>
<evidence type="ECO:0000259" key="3">
    <source>
        <dbReference type="Pfam" id="PF22925"/>
    </source>
</evidence>
<dbReference type="Pfam" id="PF22925">
    <property type="entry name" value="TS_C"/>
    <property type="match status" value="1"/>
</dbReference>
<dbReference type="InterPro" id="IPR021287">
    <property type="entry name" value="Trans-sialidase_CS"/>
</dbReference>